<dbReference type="Gene3D" id="3.40.120.10">
    <property type="entry name" value="Alpha-D-Glucose-1,6-Bisphosphate, subunit A, domain 3"/>
    <property type="match status" value="1"/>
</dbReference>
<proteinExistence type="inferred from homology"/>
<dbReference type="GO" id="GO:0005975">
    <property type="term" value="P:carbohydrate metabolic process"/>
    <property type="evidence" value="ECO:0007669"/>
    <property type="project" value="InterPro"/>
</dbReference>
<dbReference type="KEGG" id="uam:UABAM_02426"/>
<dbReference type="SUPFAM" id="SSF51161">
    <property type="entry name" value="Trimeric LpxA-like enzymes"/>
    <property type="match status" value="1"/>
</dbReference>
<name>A0A5S9IM49_UABAM</name>
<dbReference type="Proteomes" id="UP000326354">
    <property type="component" value="Chromosome"/>
</dbReference>
<protein>
    <submittedName>
        <fullName evidence="3">Phosphoglucosamine mutase</fullName>
    </submittedName>
</protein>
<dbReference type="InterPro" id="IPR011004">
    <property type="entry name" value="Trimer_LpxA-like_sf"/>
</dbReference>
<gene>
    <name evidence="3" type="ORF">UABAM_02426</name>
</gene>
<comment type="similarity">
    <text evidence="1">Belongs to the phosphohexose mutase family.</text>
</comment>
<dbReference type="AlphaFoldDB" id="A0A5S9IM49"/>
<evidence type="ECO:0000256" key="1">
    <source>
        <dbReference type="ARBA" id="ARBA00010231"/>
    </source>
</evidence>
<accession>A0A5S9IM49</accession>
<dbReference type="Pfam" id="PF02878">
    <property type="entry name" value="PGM_PMM_I"/>
    <property type="match status" value="1"/>
</dbReference>
<dbReference type="OrthoDB" id="9806956at2"/>
<dbReference type="SUPFAM" id="SSF53738">
    <property type="entry name" value="Phosphoglucomutase, first 3 domains"/>
    <property type="match status" value="1"/>
</dbReference>
<dbReference type="InterPro" id="IPR005844">
    <property type="entry name" value="A-D-PHexomutase_a/b/a-I"/>
</dbReference>
<reference evidence="3 4" key="1">
    <citation type="submission" date="2019-08" db="EMBL/GenBank/DDBJ databases">
        <title>Complete genome sequence of Candidatus Uab amorphum.</title>
        <authorList>
            <person name="Shiratori T."/>
            <person name="Suzuki S."/>
            <person name="Kakizawa Y."/>
            <person name="Ishida K."/>
        </authorList>
    </citation>
    <scope>NUCLEOTIDE SEQUENCE [LARGE SCALE GENOMIC DNA]</scope>
    <source>
        <strain evidence="3 4">SRT547</strain>
    </source>
</reference>
<evidence type="ECO:0000313" key="3">
    <source>
        <dbReference type="EMBL" id="BBM84070.1"/>
    </source>
</evidence>
<dbReference type="Gene3D" id="2.160.10.10">
    <property type="entry name" value="Hexapeptide repeat proteins"/>
    <property type="match status" value="1"/>
</dbReference>
<dbReference type="RefSeq" id="WP_151968248.1">
    <property type="nucleotide sequence ID" value="NZ_AP019860.1"/>
</dbReference>
<evidence type="ECO:0000313" key="4">
    <source>
        <dbReference type="Proteomes" id="UP000326354"/>
    </source>
</evidence>
<evidence type="ECO:0000259" key="2">
    <source>
        <dbReference type="Pfam" id="PF02878"/>
    </source>
</evidence>
<dbReference type="InterPro" id="IPR016055">
    <property type="entry name" value="A-D-PHexomutase_a/b/a-I/II/III"/>
</dbReference>
<organism evidence="3 4">
    <name type="scientific">Uabimicrobium amorphum</name>
    <dbReference type="NCBI Taxonomy" id="2596890"/>
    <lineage>
        <taxon>Bacteria</taxon>
        <taxon>Pseudomonadati</taxon>
        <taxon>Planctomycetota</taxon>
        <taxon>Candidatus Uabimicrobiia</taxon>
        <taxon>Candidatus Uabimicrobiales</taxon>
        <taxon>Candidatus Uabimicrobiaceae</taxon>
        <taxon>Candidatus Uabimicrobium</taxon>
    </lineage>
</organism>
<dbReference type="EMBL" id="AP019860">
    <property type="protein sequence ID" value="BBM84070.1"/>
    <property type="molecule type" value="Genomic_DNA"/>
</dbReference>
<sequence>MEKIKQLQNKGVIIPFPQMVFVGEEVHVENIEPRVTLHPGVRVTGEKTLLGANSELGKEHGGIYKNVCCGRNVTLGSGSYNNSVFLNHVEIRSGAEMRKGTLFMEHARAAHTVGCKMTIVGMYATLGSLINFCDIYVSGGSDKPYAFSEIGSGAVHYNFTPEGLKFGSLVGPGVLGEMLGVFPRVFVGGQTQIIAPCQIGSGSLIPAGVAVREKVAANTMAVSSPVKPGHKPYYSELLTNVREKLLMTTELILHYTLLENYFREVRCAYAQYHNDKFLEKLYIASANSIRSNITERTKWLFEKTEKGHDLHLTAKLTNSLTIHRDLQNKNWKKKAAFHRKNIEEHHMILTTQESLYQKVKSLSQIKASLPTFHFDKSSFCECISDLDTNTKKQICQIWQTILREQQQELRTTMEKKMSEPTPNSKISDHLEILRNKQQLIVDFRHLSNNLGIVNDGNKYNAHEIDATLGTNSHEVIHHLTSLDDAMVIDWKLLRDFVASTSDWKGFVDKSLFRLHGTDGIRGNVHYLDAHVPYADAIVRYIKLGDITPQLCYLLAYASVQAFEAIYKTTAVVGIGKDTRDLYCNDPLRSDCLYTALQEGIAAAGHSVYDLGTMPIANAPYVLASEMPQQNPINILLYKSASHNPASQDGLKIFIRDEQGRFVKAMSNMENAITALMFYHASDIQRSSTSEVLCLQEEAQKVFTSVVTQQQNLPGKTTQDVAIICDLSHGALSATHYKEALQLAIQKCGIDSIDWVGDKPNGLNINNNSGDDRVGAGHFENIEHLTRSDIEPGGKYNGFPALKKLFAYKDKPQTTAFAIFMDGDGDRGITAVYNPQLDIAHIFDGDKSLFLQIRSAVNHKSLPVGTVIAFTVDSSIPFMNAMKNCVRQLHPVDFVMSENVRNDKVNLCITPIGDKYILQQQSLGGEKSGHIIRCNRVISQDKEHDVYVGNGFLANIHTVFSILDLLTTQRDFSQISELYPTPKSISVYVYFVKKELWYYESPLWQKIVACIQQHFSDYTLLQTKFAQEPDTLFFCSSQNDVFEFSITARPSGTENKMGVKFSGTAQNIEAFTDISEEIFFVLAHEMKNSDLSATQIENKVLHLLTQDKQNIVDIQNALIPEENAIETAQFFAVVEALAKQKLVSYDGKSITRSPRGQKYLGDA</sequence>
<dbReference type="GO" id="GO:0016868">
    <property type="term" value="F:intramolecular phosphotransferase activity"/>
    <property type="evidence" value="ECO:0007669"/>
    <property type="project" value="InterPro"/>
</dbReference>
<keyword evidence="4" id="KW-1185">Reference proteome</keyword>
<feature type="domain" description="Alpha-D-phosphohexomutase alpha/beta/alpha" evidence="2">
    <location>
        <begin position="542"/>
        <end position="658"/>
    </location>
</feature>